<dbReference type="RefSeq" id="WP_126582625.1">
    <property type="nucleotide sequence ID" value="NZ_BIFR01000002.1"/>
</dbReference>
<dbReference type="AlphaFoldDB" id="A0A402A7S0"/>
<dbReference type="Proteomes" id="UP000287352">
    <property type="component" value="Unassembled WGS sequence"/>
</dbReference>
<dbReference type="OrthoDB" id="9816424at2"/>
<evidence type="ECO:0000313" key="2">
    <source>
        <dbReference type="Proteomes" id="UP000287352"/>
    </source>
</evidence>
<accession>A0A402A7S0</accession>
<dbReference type="EMBL" id="BIFR01000002">
    <property type="protein sequence ID" value="GCE15119.1"/>
    <property type="molecule type" value="Genomic_DNA"/>
</dbReference>
<organism evidence="1 2">
    <name type="scientific">Tengunoibacter tsumagoiensis</name>
    <dbReference type="NCBI Taxonomy" id="2014871"/>
    <lineage>
        <taxon>Bacteria</taxon>
        <taxon>Bacillati</taxon>
        <taxon>Chloroflexota</taxon>
        <taxon>Ktedonobacteria</taxon>
        <taxon>Ktedonobacterales</taxon>
        <taxon>Dictyobacteraceae</taxon>
        <taxon>Tengunoibacter</taxon>
    </lineage>
</organism>
<evidence type="ECO:0008006" key="3">
    <source>
        <dbReference type="Google" id="ProtNLM"/>
    </source>
</evidence>
<proteinExistence type="predicted"/>
<gene>
    <name evidence="1" type="ORF">KTT_49780</name>
</gene>
<comment type="caution">
    <text evidence="1">The sequence shown here is derived from an EMBL/GenBank/DDBJ whole genome shotgun (WGS) entry which is preliminary data.</text>
</comment>
<sequence>MTSMHQDYIVGVYYFPNYHRDVRNDEWMGEGWTEWDLLRQAQPRYPGHRQPRVSAWGQFDESDPVWAAREIDLATDHGVNTFLYDWYWYDQRPYLQDALERGFLQAPNRERMNFALMWANHDFRSIFPAPPSKDQQLLARGSVTAEQFDVMTDYIIDHYFSHPNYLKVNNAPYFAIYDLGTFVKGLGGLEAAHNAIEQFRTKVRALGWSDLHLHGHIFSRTILTSEMSLTNPSEVIEQLGLASTSIYAWPHFYDPDAGGFPKSDYRLAMASIHEAEEQYRTASVPYYPCVSVGWDSTPRTPAEEPYIAYGYPWTAVLEGNTPEAFREALQWAKAYADQTQAQTPRIITINAWNEWTEGSYLLPDTDYGNAYLDVVHEVFGPSREMKS</sequence>
<protein>
    <recommendedName>
        <fullName evidence="3">Glycosyl transferase</fullName>
    </recommendedName>
</protein>
<dbReference type="Pfam" id="PF14307">
    <property type="entry name" value="Glyco_tran_WbsX"/>
    <property type="match status" value="1"/>
</dbReference>
<dbReference type="InterPro" id="IPR032719">
    <property type="entry name" value="WbsX"/>
</dbReference>
<evidence type="ECO:0000313" key="1">
    <source>
        <dbReference type="EMBL" id="GCE15119.1"/>
    </source>
</evidence>
<reference evidence="2" key="1">
    <citation type="submission" date="2018-12" db="EMBL/GenBank/DDBJ databases">
        <title>Tengunoibacter tsumagoiensis gen. nov., sp. nov., Dictyobacter kobayashii sp. nov., D. alpinus sp. nov., and D. joshuensis sp. nov. and description of Dictyobacteraceae fam. nov. within the order Ktedonobacterales isolated from Tengu-no-mugimeshi.</title>
        <authorList>
            <person name="Wang C.M."/>
            <person name="Zheng Y."/>
            <person name="Sakai Y."/>
            <person name="Toyoda A."/>
            <person name="Minakuchi Y."/>
            <person name="Abe K."/>
            <person name="Yokota A."/>
            <person name="Yabe S."/>
        </authorList>
    </citation>
    <scope>NUCLEOTIDE SEQUENCE [LARGE SCALE GENOMIC DNA]</scope>
    <source>
        <strain evidence="2">Uno3</strain>
    </source>
</reference>
<name>A0A402A7S0_9CHLR</name>
<keyword evidence="2" id="KW-1185">Reference proteome</keyword>
<dbReference type="PANTHER" id="PTHR41244">
    <property type="entry name" value="RHAMNAN SYNTHESIS F"/>
    <property type="match status" value="1"/>
</dbReference>
<dbReference type="PANTHER" id="PTHR41244:SF1">
    <property type="entry name" value="GLYCOSYLTRANSFERASE"/>
    <property type="match status" value="1"/>
</dbReference>
<dbReference type="Gene3D" id="3.20.20.80">
    <property type="entry name" value="Glycosidases"/>
    <property type="match status" value="1"/>
</dbReference>